<name>A0AAW1XKZ7_RUBAR</name>
<proteinExistence type="predicted"/>
<comment type="caution">
    <text evidence="1">The sequence shown here is derived from an EMBL/GenBank/DDBJ whole genome shotgun (WGS) entry which is preliminary data.</text>
</comment>
<evidence type="ECO:0000313" key="2">
    <source>
        <dbReference type="Proteomes" id="UP001457282"/>
    </source>
</evidence>
<accession>A0AAW1XKZ7</accession>
<dbReference type="Proteomes" id="UP001457282">
    <property type="component" value="Unassembled WGS sequence"/>
</dbReference>
<evidence type="ECO:0000313" key="1">
    <source>
        <dbReference type="EMBL" id="KAK9937189.1"/>
    </source>
</evidence>
<gene>
    <name evidence="1" type="ORF">M0R45_013998</name>
</gene>
<organism evidence="1 2">
    <name type="scientific">Rubus argutus</name>
    <name type="common">Southern blackberry</name>
    <dbReference type="NCBI Taxonomy" id="59490"/>
    <lineage>
        <taxon>Eukaryota</taxon>
        <taxon>Viridiplantae</taxon>
        <taxon>Streptophyta</taxon>
        <taxon>Embryophyta</taxon>
        <taxon>Tracheophyta</taxon>
        <taxon>Spermatophyta</taxon>
        <taxon>Magnoliopsida</taxon>
        <taxon>eudicotyledons</taxon>
        <taxon>Gunneridae</taxon>
        <taxon>Pentapetalae</taxon>
        <taxon>rosids</taxon>
        <taxon>fabids</taxon>
        <taxon>Rosales</taxon>
        <taxon>Rosaceae</taxon>
        <taxon>Rosoideae</taxon>
        <taxon>Rosoideae incertae sedis</taxon>
        <taxon>Rubus</taxon>
    </lineage>
</organism>
<keyword evidence="2" id="KW-1185">Reference proteome</keyword>
<sequence length="145" mass="16273">MSQRPAYADDIWTEKKRALAWSLYLVPQGKTCSFDLQLGVLGLIQDWTEHGLGGVPRKIGVFWARRHRERSGGKNVETRLGIMRTGIGNPSWAHGLARTAATLKPVAAGRGRSDWLGFNRGRMQQRHGCPLKDTQSNCSWWLLSC</sequence>
<protein>
    <submittedName>
        <fullName evidence="1">Uncharacterized protein</fullName>
    </submittedName>
</protein>
<dbReference type="AlphaFoldDB" id="A0AAW1XKZ7"/>
<reference evidence="1 2" key="1">
    <citation type="journal article" date="2023" name="G3 (Bethesda)">
        <title>A chromosome-length genome assembly and annotation of blackberry (Rubus argutus, cv. 'Hillquist').</title>
        <authorList>
            <person name="Bruna T."/>
            <person name="Aryal R."/>
            <person name="Dudchenko O."/>
            <person name="Sargent D.J."/>
            <person name="Mead D."/>
            <person name="Buti M."/>
            <person name="Cavallini A."/>
            <person name="Hytonen T."/>
            <person name="Andres J."/>
            <person name="Pham M."/>
            <person name="Weisz D."/>
            <person name="Mascagni F."/>
            <person name="Usai G."/>
            <person name="Natali L."/>
            <person name="Bassil N."/>
            <person name="Fernandez G.E."/>
            <person name="Lomsadze A."/>
            <person name="Armour M."/>
            <person name="Olukolu B."/>
            <person name="Poorten T."/>
            <person name="Britton C."/>
            <person name="Davik J."/>
            <person name="Ashrafi H."/>
            <person name="Aiden E.L."/>
            <person name="Borodovsky M."/>
            <person name="Worthington M."/>
        </authorList>
    </citation>
    <scope>NUCLEOTIDE SEQUENCE [LARGE SCALE GENOMIC DNA]</scope>
    <source>
        <strain evidence="1">PI 553951</strain>
    </source>
</reference>
<dbReference type="EMBL" id="JBEDUW010000003">
    <property type="protein sequence ID" value="KAK9937189.1"/>
    <property type="molecule type" value="Genomic_DNA"/>
</dbReference>